<dbReference type="EMBL" id="QGDO01000014">
    <property type="protein sequence ID" value="PWJ33248.1"/>
    <property type="molecule type" value="Genomic_DNA"/>
</dbReference>
<dbReference type="Pfam" id="PF07661">
    <property type="entry name" value="MORN_2"/>
    <property type="match status" value="2"/>
</dbReference>
<protein>
    <submittedName>
        <fullName evidence="1">Antitoxin component YwqK of YwqJK toxin-antitoxin module</fullName>
    </submittedName>
</protein>
<evidence type="ECO:0000313" key="2">
    <source>
        <dbReference type="Proteomes" id="UP000245535"/>
    </source>
</evidence>
<name>A0A315YXR5_SEDFL</name>
<accession>A0A315YXR5</accession>
<dbReference type="InterPro" id="IPR011652">
    <property type="entry name" value="MORN_2"/>
</dbReference>
<evidence type="ECO:0000313" key="1">
    <source>
        <dbReference type="EMBL" id="PWJ33248.1"/>
    </source>
</evidence>
<comment type="caution">
    <text evidence="1">The sequence shown here is derived from an EMBL/GenBank/DDBJ whole genome shotgun (WGS) entry which is preliminary data.</text>
</comment>
<sequence length="260" mass="30381">MPESLATIMKKLLIFLMLLTSCSEVYKTEVIEKLPDGTPIIVKEYLKKGDDFYILKNYYLNGNIRFEGKVSNDKLVEYKKFYFENGNPSKYIELEDSVELEYCCPNGNYIHYYENGIVKETYNLRNKKNEGLLLHYDTLGKKLFEINFSKGLKDGIAKKYYSNGALHSIRTYENDTLIGESHYFKENGDSLITYSVFSGVETLPIKKWLGNGQVFFADYINYDLAEFIWTDSLGRELKRVEVAWGKESEYYSDGYWLFPQ</sequence>
<gene>
    <name evidence="1" type="ORF">BC781_11410</name>
</gene>
<keyword evidence="2" id="KW-1185">Reference proteome</keyword>
<dbReference type="Proteomes" id="UP000245535">
    <property type="component" value="Unassembled WGS sequence"/>
</dbReference>
<reference evidence="1 2" key="1">
    <citation type="submission" date="2018-03" db="EMBL/GenBank/DDBJ databases">
        <title>Genomic Encyclopedia of Archaeal and Bacterial Type Strains, Phase II (KMG-II): from individual species to whole genera.</title>
        <authorList>
            <person name="Goeker M."/>
        </authorList>
    </citation>
    <scope>NUCLEOTIDE SEQUENCE [LARGE SCALE GENOMIC DNA]</scope>
    <source>
        <strain evidence="1 2">DSM 28229</strain>
    </source>
</reference>
<organism evidence="1 2">
    <name type="scientific">Sediminitomix flava</name>
    <dbReference type="NCBI Taxonomy" id="379075"/>
    <lineage>
        <taxon>Bacteria</taxon>
        <taxon>Pseudomonadati</taxon>
        <taxon>Bacteroidota</taxon>
        <taxon>Cytophagia</taxon>
        <taxon>Cytophagales</taxon>
        <taxon>Flammeovirgaceae</taxon>
        <taxon>Sediminitomix</taxon>
    </lineage>
</organism>
<proteinExistence type="predicted"/>
<dbReference type="SUPFAM" id="SSF82185">
    <property type="entry name" value="Histone H3 K4-specific methyltransferase SET7/9 N-terminal domain"/>
    <property type="match status" value="1"/>
</dbReference>
<dbReference type="AlphaFoldDB" id="A0A315YXR5"/>
<dbReference type="Gene3D" id="3.90.930.1">
    <property type="match status" value="1"/>
</dbReference>